<dbReference type="eggNOG" id="ENOG502R04C">
    <property type="taxonomic scope" value="Eukaryota"/>
</dbReference>
<dbReference type="EMBL" id="LN714485">
    <property type="protein sequence ID" value="CEL69012.1"/>
    <property type="molecule type" value="Genomic_DNA"/>
</dbReference>
<feature type="chain" id="PRO_5007655332" evidence="2">
    <location>
        <begin position="23"/>
        <end position="619"/>
    </location>
</feature>
<feature type="region of interest" description="Disordered" evidence="1">
    <location>
        <begin position="42"/>
        <end position="333"/>
    </location>
</feature>
<keyword evidence="5" id="KW-1185">Reference proteome</keyword>
<name>F0VM28_NEOCL</name>
<reference evidence="4" key="4">
    <citation type="journal article" date="2015" name="PLoS ONE">
        <title>Comprehensive Evaluation of Toxoplasma gondii VEG and Neospora caninum LIV Genomes with Tachyzoite Stage Transcriptome and Proteome Defines Novel Transcript Features.</title>
        <authorList>
            <person name="Ramaprasad A."/>
            <person name="Mourier T."/>
            <person name="Naeem R."/>
            <person name="Malas T.B."/>
            <person name="Moussa E."/>
            <person name="Panigrahi A."/>
            <person name="Vermont S.J."/>
            <person name="Otto T.D."/>
            <person name="Wastling J."/>
            <person name="Pain A."/>
        </authorList>
    </citation>
    <scope>NUCLEOTIDE SEQUENCE</scope>
    <source>
        <strain evidence="4">Liverpool</strain>
    </source>
</reference>
<sequence>MASFPLVLFCAFLLTLLSEAGAVRMSHQVTLAAEASRHVSPSFLAPGGPESAVQSGRSQGRVGFVEVGKGREAKKKSSRKETEEEEDERGSLEEYQSQEEGSHPGDQSEVQEEEEEEALAKEGRSSSKKRESDKVSRRSSKKQNASAYKSASGAHASGSDALDDGQDEGSGVAEEEQSSKRQSASGSTKKGKSKEVDEEGSAAADDEGEEGSAQESQGWKEDGSAKEEAFDEGSPGSSKRRGGGASEREHEQDSVAVSSRENEGSSRTKREKGKTRSRRRNHEEEDGSSSEMDGPLPAKQAKTASQANGDELKETPKQSQGERTPPDPDAPRLGYKNCSDVCSSIGCKEVLNSDVNDTLEGCCTTVECTQCSGTGVEADHKSCRNWRMSRANEIVLANGIFKIPRGTAKAGDEIHVRVAWDRPYIMGVNACAPDLRQAAAIAKNTLEFPGQEERSALHSLSAALQPVCLANSAQIGPLKLRPDGLSRVFASSWFSFPAFSTPTLLTNEFSIKLHCGRDDCAADMITGCVRILCPATLPQVEAKLRAITPVSAATASAFHPGLMAGQMMGFGVSAPGFPQPALVPRHAGMMPMQHAGMIPLMPAVRPLGMGIGRFWMMPR</sequence>
<dbReference type="RefSeq" id="XP_003884337.1">
    <property type="nucleotide sequence ID" value="XM_003884288.1"/>
</dbReference>
<dbReference type="VEuPathDB" id="ToxoDB:NCLIV_047380"/>
<proteinExistence type="predicted"/>
<feature type="compositionally biased region" description="Acidic residues" evidence="1">
    <location>
        <begin position="196"/>
        <end position="212"/>
    </location>
</feature>
<dbReference type="OMA" id="HKSCRNW"/>
<reference evidence="5" key="3">
    <citation type="journal article" date="2012" name="PLoS Pathog.">
        <title>Comparative genomics of the apicomplexan parasites Toxoplasma gondii and Neospora caninum: Coccidia differing in host range and transmission strategy.</title>
        <authorList>
            <person name="Reid A.J."/>
            <person name="Vermont S.J."/>
            <person name="Cotton J.A."/>
            <person name="Harris D."/>
            <person name="Hill-Cawthorne G.A."/>
            <person name="Konen-Waisman S."/>
            <person name="Latham S.M."/>
            <person name="Mourier T."/>
            <person name="Norton R."/>
            <person name="Quail M.A."/>
            <person name="Sanders M."/>
            <person name="Shanmugam D."/>
            <person name="Sohal A."/>
            <person name="Wasmuth J.D."/>
            <person name="Brunk B."/>
            <person name="Grigg M.E."/>
            <person name="Howard J.C."/>
            <person name="Parkinson J."/>
            <person name="Roos D.S."/>
            <person name="Trees A.J."/>
            <person name="Berriman M."/>
            <person name="Pain A."/>
            <person name="Wastling J.M."/>
        </authorList>
    </citation>
    <scope>NUCLEOTIDE SEQUENCE [LARGE SCALE GENOMIC DNA]</scope>
    <source>
        <strain evidence="5">Liverpool</strain>
    </source>
</reference>
<keyword evidence="2" id="KW-0732">Signal</keyword>
<feature type="compositionally biased region" description="Basic and acidic residues" evidence="1">
    <location>
        <begin position="218"/>
        <end position="228"/>
    </location>
</feature>
<evidence type="ECO:0000313" key="5">
    <source>
        <dbReference type="Proteomes" id="UP000007494"/>
    </source>
</evidence>
<dbReference type="GeneID" id="13442237"/>
<dbReference type="Proteomes" id="UP000007494">
    <property type="component" value="Chromosome X"/>
</dbReference>
<feature type="compositionally biased region" description="Basic and acidic residues" evidence="1">
    <location>
        <begin position="118"/>
        <end position="136"/>
    </location>
</feature>
<dbReference type="OrthoDB" id="333622at2759"/>
<feature type="compositionally biased region" description="Low complexity" evidence="1">
    <location>
        <begin position="145"/>
        <end position="160"/>
    </location>
</feature>
<reference evidence="3" key="2">
    <citation type="submission" date="2011-03" db="EMBL/GenBank/DDBJ databases">
        <title>Comparative genomics and transcriptomics of Neospora caninum and Toxoplasma gondii.</title>
        <authorList>
            <person name="Reid A.J."/>
            <person name="Sohal A."/>
            <person name="Harris D."/>
            <person name="Quail M."/>
            <person name="Sanders M."/>
            <person name="Berriman M."/>
            <person name="Wastling J.M."/>
            <person name="Pain A."/>
        </authorList>
    </citation>
    <scope>NUCLEOTIDE SEQUENCE</scope>
    <source>
        <strain evidence="3">Liverpool</strain>
    </source>
</reference>
<evidence type="ECO:0000313" key="4">
    <source>
        <dbReference type="EMBL" id="CEL69012.1"/>
    </source>
</evidence>
<accession>F0VM28</accession>
<dbReference type="AlphaFoldDB" id="F0VM28"/>
<feature type="compositionally biased region" description="Basic residues" evidence="1">
    <location>
        <begin position="269"/>
        <end position="280"/>
    </location>
</feature>
<evidence type="ECO:0000256" key="1">
    <source>
        <dbReference type="SAM" id="MobiDB-lite"/>
    </source>
</evidence>
<gene>
    <name evidence="4" type="ORF">BN1204_047380</name>
    <name evidence="3" type="ORF">NCLIV_047380</name>
</gene>
<dbReference type="InParanoid" id="F0VM28"/>
<evidence type="ECO:0000313" key="3">
    <source>
        <dbReference type="EMBL" id="CBZ54306.1"/>
    </source>
</evidence>
<feature type="signal peptide" evidence="2">
    <location>
        <begin position="1"/>
        <end position="22"/>
    </location>
</feature>
<dbReference type="EMBL" id="FR823391">
    <property type="protein sequence ID" value="CBZ54306.1"/>
    <property type="molecule type" value="Genomic_DNA"/>
</dbReference>
<evidence type="ECO:0000256" key="2">
    <source>
        <dbReference type="SAM" id="SignalP"/>
    </source>
</evidence>
<organism evidence="3 5">
    <name type="scientific">Neospora caninum (strain Liverpool)</name>
    <dbReference type="NCBI Taxonomy" id="572307"/>
    <lineage>
        <taxon>Eukaryota</taxon>
        <taxon>Sar</taxon>
        <taxon>Alveolata</taxon>
        <taxon>Apicomplexa</taxon>
        <taxon>Conoidasida</taxon>
        <taxon>Coccidia</taxon>
        <taxon>Eucoccidiorida</taxon>
        <taxon>Eimeriorina</taxon>
        <taxon>Sarcocystidae</taxon>
        <taxon>Neospora</taxon>
    </lineage>
</organism>
<protein>
    <submittedName>
        <fullName evidence="3">Uncharacterized protein</fullName>
    </submittedName>
</protein>
<reference evidence="3" key="1">
    <citation type="submission" date="2011-02" db="EMBL/GenBank/DDBJ databases">
        <authorList>
            <person name="Aslett M."/>
        </authorList>
    </citation>
    <scope>NUCLEOTIDE SEQUENCE</scope>
    <source>
        <strain evidence="3">Liverpool</strain>
    </source>
</reference>